<dbReference type="Proteomes" id="UP000789901">
    <property type="component" value="Unassembled WGS sequence"/>
</dbReference>
<proteinExistence type="predicted"/>
<comment type="caution">
    <text evidence="2">The sequence shown here is derived from an EMBL/GenBank/DDBJ whole genome shotgun (WGS) entry which is preliminary data.</text>
</comment>
<name>A0ABM8VZB7_GIGMA</name>
<keyword evidence="3" id="KW-1185">Reference proteome</keyword>
<dbReference type="EMBL" id="CAJVQB010000369">
    <property type="protein sequence ID" value="CAG8484922.1"/>
    <property type="molecule type" value="Genomic_DNA"/>
</dbReference>
<protein>
    <submittedName>
        <fullName evidence="2">17206_t:CDS:1</fullName>
    </submittedName>
</protein>
<evidence type="ECO:0000313" key="3">
    <source>
        <dbReference type="Proteomes" id="UP000789901"/>
    </source>
</evidence>
<feature type="region of interest" description="Disordered" evidence="1">
    <location>
        <begin position="1"/>
        <end position="27"/>
    </location>
</feature>
<gene>
    <name evidence="2" type="ORF">GMARGA_LOCUS1430</name>
</gene>
<accession>A0ABM8VZB7</accession>
<sequence length="77" mass="9207">MERCGRRVRSVVDEESNEESEALWTKSQTKSQKRCGRRVKRRVRSVVDEESNEESEALWGRRRYENNHSTLCPTFFN</sequence>
<reference evidence="2 3" key="1">
    <citation type="submission" date="2021-06" db="EMBL/GenBank/DDBJ databases">
        <authorList>
            <person name="Kallberg Y."/>
            <person name="Tangrot J."/>
            <person name="Rosling A."/>
        </authorList>
    </citation>
    <scope>NUCLEOTIDE SEQUENCE [LARGE SCALE GENOMIC DNA]</scope>
    <source>
        <strain evidence="2 3">120-4 pot B 10/14</strain>
    </source>
</reference>
<organism evidence="2 3">
    <name type="scientific">Gigaspora margarita</name>
    <dbReference type="NCBI Taxonomy" id="4874"/>
    <lineage>
        <taxon>Eukaryota</taxon>
        <taxon>Fungi</taxon>
        <taxon>Fungi incertae sedis</taxon>
        <taxon>Mucoromycota</taxon>
        <taxon>Glomeromycotina</taxon>
        <taxon>Glomeromycetes</taxon>
        <taxon>Diversisporales</taxon>
        <taxon>Gigasporaceae</taxon>
        <taxon>Gigaspora</taxon>
    </lineage>
</organism>
<evidence type="ECO:0000313" key="2">
    <source>
        <dbReference type="EMBL" id="CAG8484922.1"/>
    </source>
</evidence>
<evidence type="ECO:0000256" key="1">
    <source>
        <dbReference type="SAM" id="MobiDB-lite"/>
    </source>
</evidence>